<dbReference type="EMBL" id="CP123751">
    <property type="protein sequence ID" value="WHQ79833.1"/>
    <property type="molecule type" value="Genomic_DNA"/>
</dbReference>
<dbReference type="RefSeq" id="WP_010688159.1">
    <property type="nucleotide sequence ID" value="NZ_CP123751.1"/>
</dbReference>
<dbReference type="AlphaFoldDB" id="A0AAJ6K072"/>
<dbReference type="Proteomes" id="UP001238155">
    <property type="component" value="Chromosome"/>
</dbReference>
<sequence length="65" mass="7735">MKKIKRFLLERKTTWELLGVYMDHFGERLPIAQMCVTDSELREILIRALLENKKYKLNIPKGCIV</sequence>
<gene>
    <name evidence="1" type="ORF">QFF56_07750</name>
</gene>
<reference evidence="1" key="1">
    <citation type="submission" date="2023-04" db="EMBL/GenBank/DDBJ databases">
        <title>Four porcine-derived lactic acid bacteria strains analyses and their evaluation as potential probiotics based on genomics.</title>
        <authorList>
            <person name="Niu D."/>
        </authorList>
    </citation>
    <scope>NUCLEOTIDE SEQUENCE</scope>
    <source>
        <strain evidence="1">ZSB1</strain>
    </source>
</reference>
<evidence type="ECO:0000313" key="1">
    <source>
        <dbReference type="EMBL" id="WHQ79833.1"/>
    </source>
</evidence>
<evidence type="ECO:0000313" key="2">
    <source>
        <dbReference type="Proteomes" id="UP001238155"/>
    </source>
</evidence>
<protein>
    <submittedName>
        <fullName evidence="1">Uncharacterized protein</fullName>
    </submittedName>
</protein>
<name>A0AAJ6K072_9LACO</name>
<proteinExistence type="predicted"/>
<accession>A0AAJ6K072</accession>
<organism evidence="1 2">
    <name type="scientific">Ligilactobacillus animalis</name>
    <dbReference type="NCBI Taxonomy" id="1605"/>
    <lineage>
        <taxon>Bacteria</taxon>
        <taxon>Bacillati</taxon>
        <taxon>Bacillota</taxon>
        <taxon>Bacilli</taxon>
        <taxon>Lactobacillales</taxon>
        <taxon>Lactobacillaceae</taxon>
        <taxon>Ligilactobacillus</taxon>
    </lineage>
</organism>